<reference evidence="8 9" key="1">
    <citation type="submission" date="2016-10" db="EMBL/GenBank/DDBJ databases">
        <authorList>
            <person name="de Groot N.N."/>
        </authorList>
    </citation>
    <scope>NUCLEOTIDE SEQUENCE [LARGE SCALE GENOMIC DNA]</scope>
    <source>
        <strain evidence="8 9">AA1</strain>
    </source>
</reference>
<dbReference type="Gene3D" id="3.30.1490.480">
    <property type="entry name" value="Endolytic murein transglycosylase"/>
    <property type="match status" value="1"/>
</dbReference>
<dbReference type="GO" id="GO:0009252">
    <property type="term" value="P:peptidoglycan biosynthetic process"/>
    <property type="evidence" value="ECO:0007669"/>
    <property type="project" value="UniProtKB-UniRule"/>
</dbReference>
<evidence type="ECO:0000256" key="6">
    <source>
        <dbReference type="ARBA" id="ARBA00023316"/>
    </source>
</evidence>
<keyword evidence="4 7" id="KW-0472">Membrane</keyword>
<dbReference type="STRING" id="419481.SAMN05216233_10630"/>
<keyword evidence="6 7" id="KW-0961">Cell wall biogenesis/degradation</keyword>
<keyword evidence="2 7" id="KW-0812">Transmembrane</keyword>
<evidence type="ECO:0000313" key="8">
    <source>
        <dbReference type="EMBL" id="SCY26607.1"/>
    </source>
</evidence>
<gene>
    <name evidence="7" type="primary">mltG</name>
    <name evidence="8" type="ORF">SAMN05216233_10630</name>
</gene>
<dbReference type="GO" id="GO:0008932">
    <property type="term" value="F:lytic endotransglycosylase activity"/>
    <property type="evidence" value="ECO:0007669"/>
    <property type="project" value="UniProtKB-UniRule"/>
</dbReference>
<evidence type="ECO:0000256" key="4">
    <source>
        <dbReference type="ARBA" id="ARBA00023136"/>
    </source>
</evidence>
<protein>
    <recommendedName>
        <fullName evidence="7">Endolytic murein transglycosylase</fullName>
        <ecNumber evidence="7">4.2.2.29</ecNumber>
    </recommendedName>
    <alternativeName>
        <fullName evidence="7">Peptidoglycan lytic transglycosylase</fullName>
    </alternativeName>
    <alternativeName>
        <fullName evidence="7">Peptidoglycan polymerization terminase</fullName>
    </alternativeName>
</protein>
<dbReference type="PANTHER" id="PTHR30518">
    <property type="entry name" value="ENDOLYTIC MUREIN TRANSGLYCOSYLASE"/>
    <property type="match status" value="1"/>
</dbReference>
<proteinExistence type="inferred from homology"/>
<dbReference type="Proteomes" id="UP000198870">
    <property type="component" value="Unassembled WGS sequence"/>
</dbReference>
<dbReference type="NCBIfam" id="TIGR00247">
    <property type="entry name" value="endolytic transglycosylase MltG"/>
    <property type="match status" value="1"/>
</dbReference>
<dbReference type="FunFam" id="3.30.160.60:FF:000242">
    <property type="entry name" value="Endolytic murein transglycosylase"/>
    <property type="match status" value="1"/>
</dbReference>
<dbReference type="Pfam" id="PF02618">
    <property type="entry name" value="YceG"/>
    <property type="match status" value="1"/>
</dbReference>
<evidence type="ECO:0000256" key="1">
    <source>
        <dbReference type="ARBA" id="ARBA00022475"/>
    </source>
</evidence>
<comment type="similarity">
    <text evidence="7">Belongs to the transglycosylase MltG family.</text>
</comment>
<accession>A0A1G5EI29</accession>
<sequence>MTDTHAKSRTLKLIWPLLLLVVIIVVVTGGAAIHLSRFYHTPQGDPDFTIIYTISRGQSFNTTARQLTQAGLCTSETKLRFVATLLGLDKKIKAGEYRLSGSMTPEAILTVLTSGRVHLRRITIPEGYTVRQIAEVVEKSGLGKAGHITDLCFSEPFIRRMDLPDGAPSLEGYLFPETYLFEKATTEEAILTAMVERFKAVFTQELQQDGNALGLTPNQVVTLASIIEKETGAPFERPVISSVFHNRLKKRMRLETDPTVIYGIKNFNGNITRKDLRRRTPYNTYVIKGLPPGPIASPGLAALTAAVRPDDTPYLYFVSKKDGSHHFSRNLREHNKAVRKYQLRR</sequence>
<dbReference type="GO" id="GO:0071555">
    <property type="term" value="P:cell wall organization"/>
    <property type="evidence" value="ECO:0007669"/>
    <property type="project" value="UniProtKB-KW"/>
</dbReference>
<evidence type="ECO:0000313" key="9">
    <source>
        <dbReference type="Proteomes" id="UP000198870"/>
    </source>
</evidence>
<evidence type="ECO:0000256" key="5">
    <source>
        <dbReference type="ARBA" id="ARBA00023239"/>
    </source>
</evidence>
<comment type="subcellular location">
    <subcellularLocation>
        <location evidence="7">Cell membrane</location>
        <topology evidence="7">Single-pass membrane protein</topology>
    </subcellularLocation>
</comment>
<dbReference type="CDD" id="cd08010">
    <property type="entry name" value="MltG_like"/>
    <property type="match status" value="1"/>
</dbReference>
<dbReference type="GO" id="GO:0005886">
    <property type="term" value="C:plasma membrane"/>
    <property type="evidence" value="ECO:0007669"/>
    <property type="project" value="UniProtKB-SubCell"/>
</dbReference>
<dbReference type="AlphaFoldDB" id="A0A1G5EI29"/>
<dbReference type="EMBL" id="FMUX01000006">
    <property type="protein sequence ID" value="SCY26607.1"/>
    <property type="molecule type" value="Genomic_DNA"/>
</dbReference>
<keyword evidence="1 7" id="KW-1003">Cell membrane</keyword>
<keyword evidence="9" id="KW-1185">Reference proteome</keyword>
<comment type="function">
    <text evidence="7">Functions as a peptidoglycan terminase that cleaves nascent peptidoglycan strands endolytically to terminate their elongation.</text>
</comment>
<name>A0A1G5EI29_9BACT</name>
<keyword evidence="3 7" id="KW-1133">Transmembrane helix</keyword>
<keyword evidence="5 7" id="KW-0456">Lyase</keyword>
<feature type="site" description="Important for catalytic activity" evidence="7">
    <location>
        <position position="230"/>
    </location>
</feature>
<dbReference type="InterPro" id="IPR003770">
    <property type="entry name" value="MLTG-like"/>
</dbReference>
<evidence type="ECO:0000256" key="3">
    <source>
        <dbReference type="ARBA" id="ARBA00022989"/>
    </source>
</evidence>
<dbReference type="Gene3D" id="3.30.160.60">
    <property type="entry name" value="Classic Zinc Finger"/>
    <property type="match status" value="1"/>
</dbReference>
<dbReference type="RefSeq" id="WP_092210472.1">
    <property type="nucleotide sequence ID" value="NZ_FMUX01000006.1"/>
</dbReference>
<dbReference type="OrthoDB" id="9814591at2"/>
<comment type="catalytic activity">
    <reaction evidence="7">
        <text>a peptidoglycan chain = a peptidoglycan chain with N-acetyl-1,6-anhydromuramyl-[peptide] at the reducing end + a peptidoglycan chain with N-acetylglucosamine at the non-reducing end.</text>
        <dbReference type="EC" id="4.2.2.29"/>
    </reaction>
</comment>
<organism evidence="8 9">
    <name type="scientific">Desulfoluna spongiiphila</name>
    <dbReference type="NCBI Taxonomy" id="419481"/>
    <lineage>
        <taxon>Bacteria</taxon>
        <taxon>Pseudomonadati</taxon>
        <taxon>Thermodesulfobacteriota</taxon>
        <taxon>Desulfobacteria</taxon>
        <taxon>Desulfobacterales</taxon>
        <taxon>Desulfolunaceae</taxon>
        <taxon>Desulfoluna</taxon>
    </lineage>
</organism>
<dbReference type="HAMAP" id="MF_02065">
    <property type="entry name" value="MltG"/>
    <property type="match status" value="1"/>
</dbReference>
<evidence type="ECO:0000256" key="7">
    <source>
        <dbReference type="HAMAP-Rule" id="MF_02065"/>
    </source>
</evidence>
<dbReference type="EC" id="4.2.2.29" evidence="7"/>
<dbReference type="PANTHER" id="PTHR30518:SF2">
    <property type="entry name" value="ENDOLYTIC MUREIN TRANSGLYCOSYLASE"/>
    <property type="match status" value="1"/>
</dbReference>
<feature type="transmembrane region" description="Helical" evidence="7">
    <location>
        <begin position="13"/>
        <end position="33"/>
    </location>
</feature>
<evidence type="ECO:0000256" key="2">
    <source>
        <dbReference type="ARBA" id="ARBA00022692"/>
    </source>
</evidence>